<feature type="transmembrane region" description="Helical" evidence="5">
    <location>
        <begin position="220"/>
        <end position="237"/>
    </location>
</feature>
<feature type="transmembrane region" description="Helical" evidence="5">
    <location>
        <begin position="252"/>
        <end position="270"/>
    </location>
</feature>
<dbReference type="RefSeq" id="WP_102951143.1">
    <property type="nucleotide sequence ID" value="NZ_CP024847.1"/>
</dbReference>
<evidence type="ECO:0000256" key="3">
    <source>
        <dbReference type="ARBA" id="ARBA00022989"/>
    </source>
</evidence>
<feature type="transmembrane region" description="Helical" evidence="5">
    <location>
        <begin position="91"/>
        <end position="109"/>
    </location>
</feature>
<evidence type="ECO:0008006" key="11">
    <source>
        <dbReference type="Google" id="ProtNLM"/>
    </source>
</evidence>
<evidence type="ECO:0000259" key="6">
    <source>
        <dbReference type="Pfam" id="PF04932"/>
    </source>
</evidence>
<dbReference type="InterPro" id="IPR021797">
    <property type="entry name" value="Wzy_C_2"/>
</dbReference>
<dbReference type="AlphaFoldDB" id="A0A2I7N5V0"/>
<feature type="transmembrane region" description="Helical" evidence="5">
    <location>
        <begin position="365"/>
        <end position="385"/>
    </location>
</feature>
<feature type="transmembrane region" description="Helical" evidence="5">
    <location>
        <begin position="443"/>
        <end position="460"/>
    </location>
</feature>
<proteinExistence type="predicted"/>
<feature type="domain" description="Virulence factor membrane-bound polymerase C-terminal" evidence="7">
    <location>
        <begin position="397"/>
        <end position="575"/>
    </location>
</feature>
<name>A0A2I7N5V0_9NEIS</name>
<dbReference type="Pfam" id="PF15864">
    <property type="entry name" value="PglL_A"/>
    <property type="match status" value="1"/>
</dbReference>
<feature type="transmembrane region" description="Helical" evidence="5">
    <location>
        <begin position="7"/>
        <end position="28"/>
    </location>
</feature>
<feature type="transmembrane region" description="Helical" evidence="5">
    <location>
        <begin position="121"/>
        <end position="143"/>
    </location>
</feature>
<dbReference type="Pfam" id="PF11846">
    <property type="entry name" value="Wzy_C_2"/>
    <property type="match status" value="1"/>
</dbReference>
<reference evidence="10" key="1">
    <citation type="submission" date="2017-11" db="EMBL/GenBank/DDBJ databases">
        <authorList>
            <person name="Chan K.G."/>
            <person name="Lee L.S."/>
        </authorList>
    </citation>
    <scope>NUCLEOTIDE SEQUENCE [LARGE SCALE GENOMIC DNA]</scope>
    <source>
        <strain evidence="10">DSM 100970</strain>
    </source>
</reference>
<dbReference type="PANTHER" id="PTHR37422:SF13">
    <property type="entry name" value="LIPOPOLYSACCHARIDE BIOSYNTHESIS PROTEIN PA4999-RELATED"/>
    <property type="match status" value="1"/>
</dbReference>
<evidence type="ECO:0000256" key="1">
    <source>
        <dbReference type="ARBA" id="ARBA00004141"/>
    </source>
</evidence>
<evidence type="ECO:0000259" key="8">
    <source>
        <dbReference type="Pfam" id="PF15864"/>
    </source>
</evidence>
<evidence type="ECO:0000313" key="9">
    <source>
        <dbReference type="EMBL" id="AUR51847.1"/>
    </source>
</evidence>
<feature type="domain" description="O-antigen ligase-related" evidence="6">
    <location>
        <begin position="205"/>
        <end position="372"/>
    </location>
</feature>
<feature type="transmembrane region" description="Helical" evidence="5">
    <location>
        <begin position="392"/>
        <end position="408"/>
    </location>
</feature>
<keyword evidence="10" id="KW-1185">Reference proteome</keyword>
<dbReference type="InterPro" id="IPR031726">
    <property type="entry name" value="PglL_A"/>
</dbReference>
<dbReference type="OrthoDB" id="4448at2"/>
<keyword evidence="4 5" id="KW-0472">Membrane</keyword>
<dbReference type="Proteomes" id="UP000236655">
    <property type="component" value="Chromosome"/>
</dbReference>
<evidence type="ECO:0000259" key="7">
    <source>
        <dbReference type="Pfam" id="PF11846"/>
    </source>
</evidence>
<evidence type="ECO:0000256" key="4">
    <source>
        <dbReference type="ARBA" id="ARBA00023136"/>
    </source>
</evidence>
<evidence type="ECO:0000256" key="2">
    <source>
        <dbReference type="ARBA" id="ARBA00022692"/>
    </source>
</evidence>
<protein>
    <recommendedName>
        <fullName evidence="11">Virulence factor membrane-bound polymerase C-terminal domain-containing protein</fullName>
    </recommendedName>
</protein>
<accession>A0A2I7N5V0</accession>
<evidence type="ECO:0000256" key="5">
    <source>
        <dbReference type="SAM" id="Phobius"/>
    </source>
</evidence>
<comment type="subcellular location">
    <subcellularLocation>
        <location evidence="1">Membrane</location>
        <topology evidence="1">Multi-pass membrane protein</topology>
    </subcellularLocation>
</comment>
<keyword evidence="3 5" id="KW-1133">Transmembrane helix</keyword>
<dbReference type="KEGG" id="nba:CUN60_05895"/>
<feature type="transmembrane region" description="Helical" evidence="5">
    <location>
        <begin position="180"/>
        <end position="213"/>
    </location>
</feature>
<dbReference type="EMBL" id="CP024847">
    <property type="protein sequence ID" value="AUR51847.1"/>
    <property type="molecule type" value="Genomic_DNA"/>
</dbReference>
<feature type="transmembrane region" description="Helical" evidence="5">
    <location>
        <begin position="34"/>
        <end position="53"/>
    </location>
</feature>
<gene>
    <name evidence="9" type="ORF">CUN60_05895</name>
</gene>
<feature type="transmembrane region" description="Helical" evidence="5">
    <location>
        <begin position="307"/>
        <end position="327"/>
    </location>
</feature>
<feature type="transmembrane region" description="Helical" evidence="5">
    <location>
        <begin position="65"/>
        <end position="85"/>
    </location>
</feature>
<dbReference type="PANTHER" id="PTHR37422">
    <property type="entry name" value="TEICHURONIC ACID BIOSYNTHESIS PROTEIN TUAE"/>
    <property type="match status" value="1"/>
</dbReference>
<dbReference type="Pfam" id="PF04932">
    <property type="entry name" value="Wzy_C"/>
    <property type="match status" value="1"/>
</dbReference>
<dbReference type="InterPro" id="IPR051533">
    <property type="entry name" value="WaaL-like"/>
</dbReference>
<keyword evidence="2 5" id="KW-0812">Transmembrane</keyword>
<dbReference type="InterPro" id="IPR007016">
    <property type="entry name" value="O-antigen_ligase-rel_domated"/>
</dbReference>
<sequence length="611" mass="68385">MNDKIMTVAVGVILAVLCIVPFAIPYAYFPISKFYSESVSLIGGVLLFAVAVFTRAKLKISPVAIASFAFAVFILIQPLFVHIYFPGNNYYVAMLFFIMGLVAVGITSVVDGDELIQGRILLILCWSLVISATLQAIIAYMQYTGKAAGFSDWILVSPDNPGDGSNIFGNIGQPNQFTDFMSIGVVALCYLFFIGQINLIVFIAYALLFALAITFTARRGVLLYYVIILFIAGWKAFSNRNNEDNKLAMKKIAIVLVGFFIGLIAVQFMLPKIVAAFSAHPESVTTGIARLSGDAIGQSTYRRFYEWYKAIVLFMHHPLFGVGWYQYPREGIYIMLTEQFMYIPQNMKLYTHCHNSLFNVMAETGIIGTFITIIYGIGYSLYLLLKKVNTPQSLFVVFLTVPILTHSFLEYPLWYAYFQVLLVVFLAFAPAKYSIDVNGMIKTVGGIIVAALMMVAYNAYQANNQLTAYTQTPTDYDDYVANVTGLRQFIDNNSMWSLPAIMVLDNYIMPGSQATSSAMTPQDQLKYIDLLAFDLPYPGSLFKQVIIHKMLGDNEGANKYANLLVHAYPYYQEQFIKQLSSNPAFADVVQTMQAFHYQDKSELSKIFSKGK</sequence>
<evidence type="ECO:0000313" key="10">
    <source>
        <dbReference type="Proteomes" id="UP000236655"/>
    </source>
</evidence>
<dbReference type="GO" id="GO:0016020">
    <property type="term" value="C:membrane"/>
    <property type="evidence" value="ECO:0007669"/>
    <property type="project" value="UniProtKB-SubCell"/>
</dbReference>
<feature type="domain" description="Protein glycosylation ligase" evidence="8">
    <location>
        <begin position="167"/>
        <end position="192"/>
    </location>
</feature>
<organism evidence="9 10">
    <name type="scientific">Aquella oligotrophica</name>
    <dbReference type="NCBI Taxonomy" id="2067065"/>
    <lineage>
        <taxon>Bacteria</taxon>
        <taxon>Pseudomonadati</taxon>
        <taxon>Pseudomonadota</taxon>
        <taxon>Betaproteobacteria</taxon>
        <taxon>Neisseriales</taxon>
        <taxon>Neisseriaceae</taxon>
        <taxon>Aquella</taxon>
    </lineage>
</organism>